<dbReference type="Pfam" id="PF02810">
    <property type="entry name" value="SEC-C"/>
    <property type="match status" value="1"/>
</dbReference>
<dbReference type="AlphaFoldDB" id="A0A1M6IH18"/>
<reference evidence="1 2" key="1">
    <citation type="submission" date="2016-11" db="EMBL/GenBank/DDBJ databases">
        <authorList>
            <person name="Jaros S."/>
            <person name="Januszkiewicz K."/>
            <person name="Wedrychowicz H."/>
        </authorList>
    </citation>
    <scope>NUCLEOTIDE SEQUENCE [LARGE SCALE GENOMIC DNA]</scope>
    <source>
        <strain evidence="1 2">DSM 19022</strain>
    </source>
</reference>
<keyword evidence="2" id="KW-1185">Reference proteome</keyword>
<proteinExistence type="predicted"/>
<sequence length="381" mass="44669">MGEQTVINQHYIPQCILANFANDRSQVYEALVDEKKVYQTNYRNSMCERYTYEHSIIEVNSLEKYFGRIESYIGPAMKNIISIIEKYEKGECDFADIRHLIERYMREFIIFYYRSGALLHEFSFDRKNKEDRVLVMLGKLLNSRYIRLLSKTVINYYEFAVIKSENNDFILSDQFISTAALGIKNRFANITNRQIGLKNVIILIPISSKYYAVYYNGRIPDYINRDCVNTLNEEQINEINSVIINNSYVKCIGYSRNALDKALLKFKFESPSAIYAGFESGATMGATLKKEVFFYEKDKNIWEFFTSIIWTKYSGLRRNDRCLCGSGKKFKNCCIDYYQGAKRIMDSIISNENTLNYMVSEYATVEMSIDEFYSQPNKKEK</sequence>
<dbReference type="Pfam" id="PF14022">
    <property type="entry name" value="DUF4238"/>
    <property type="match status" value="1"/>
</dbReference>
<dbReference type="InterPro" id="IPR004027">
    <property type="entry name" value="SEC_C_motif"/>
</dbReference>
<accession>A0A1M6IH18</accession>
<dbReference type="Gene3D" id="3.10.450.50">
    <property type="match status" value="1"/>
</dbReference>
<dbReference type="STRING" id="1122184.SAMN02745176_03254"/>
<evidence type="ECO:0000313" key="2">
    <source>
        <dbReference type="Proteomes" id="UP000184442"/>
    </source>
</evidence>
<dbReference type="EMBL" id="FQZS01000032">
    <property type="protein sequence ID" value="SHJ33718.1"/>
    <property type="molecule type" value="Genomic_DNA"/>
</dbReference>
<dbReference type="SUPFAM" id="SSF103642">
    <property type="entry name" value="Sec-C motif"/>
    <property type="match status" value="1"/>
</dbReference>
<dbReference type="InterPro" id="IPR025332">
    <property type="entry name" value="DUF4238"/>
</dbReference>
<gene>
    <name evidence="1" type="ORF">SAMN02745176_03254</name>
</gene>
<dbReference type="Proteomes" id="UP000184442">
    <property type="component" value="Unassembled WGS sequence"/>
</dbReference>
<evidence type="ECO:0000313" key="1">
    <source>
        <dbReference type="EMBL" id="SHJ33718.1"/>
    </source>
</evidence>
<dbReference type="OrthoDB" id="9802055at2"/>
<organism evidence="1 2">
    <name type="scientific">Lutispora thermophila DSM 19022</name>
    <dbReference type="NCBI Taxonomy" id="1122184"/>
    <lineage>
        <taxon>Bacteria</taxon>
        <taxon>Bacillati</taxon>
        <taxon>Bacillota</taxon>
        <taxon>Clostridia</taxon>
        <taxon>Lutisporales</taxon>
        <taxon>Lutisporaceae</taxon>
        <taxon>Lutispora</taxon>
    </lineage>
</organism>
<dbReference type="RefSeq" id="WP_073027597.1">
    <property type="nucleotide sequence ID" value="NZ_FQZS01000032.1"/>
</dbReference>
<protein>
    <submittedName>
        <fullName evidence="1">SEC-C motif-containing protein</fullName>
    </submittedName>
</protein>
<name>A0A1M6IH18_9FIRM</name>